<feature type="compositionally biased region" description="Basic and acidic residues" evidence="6">
    <location>
        <begin position="1"/>
        <end position="16"/>
    </location>
</feature>
<dbReference type="Proteomes" id="UP000011083">
    <property type="component" value="Unassembled WGS sequence"/>
</dbReference>
<dbReference type="InterPro" id="IPR017455">
    <property type="entry name" value="Znf_FYVE-rel"/>
</dbReference>
<dbReference type="GO" id="GO:0005975">
    <property type="term" value="P:carbohydrate metabolic process"/>
    <property type="evidence" value="ECO:0007669"/>
    <property type="project" value="InterPro"/>
</dbReference>
<dbReference type="Gene3D" id="3.30.40.10">
    <property type="entry name" value="Zinc/RING finger domain, C3HC4 (zinc finger)"/>
    <property type="match status" value="1"/>
</dbReference>
<keyword evidence="9" id="KW-1185">Reference proteome</keyword>
<dbReference type="OrthoDB" id="19284at2759"/>
<evidence type="ECO:0000256" key="1">
    <source>
        <dbReference type="ARBA" id="ARBA00022679"/>
    </source>
</evidence>
<evidence type="ECO:0000259" key="7">
    <source>
        <dbReference type="PROSITE" id="PS50178"/>
    </source>
</evidence>
<keyword evidence="1" id="KW-0808">Transferase</keyword>
<dbReference type="Pfam" id="PF06722">
    <property type="entry name" value="EryCIII-like_C"/>
    <property type="match status" value="1"/>
</dbReference>
<dbReference type="InterPro" id="IPR010610">
    <property type="entry name" value="EryCIII-like_C"/>
</dbReference>
<dbReference type="InterPro" id="IPR050426">
    <property type="entry name" value="Glycosyltransferase_28"/>
</dbReference>
<dbReference type="PANTHER" id="PTHR48050:SF13">
    <property type="entry name" value="STEROL 3-BETA-GLUCOSYLTRANSFERASE UGT80A2"/>
    <property type="match status" value="1"/>
</dbReference>
<dbReference type="SUPFAM" id="SSF53756">
    <property type="entry name" value="UDP-Glycosyltransferase/glycogen phosphorylase"/>
    <property type="match status" value="1"/>
</dbReference>
<dbReference type="Pfam" id="PF03033">
    <property type="entry name" value="Glyco_transf_28"/>
    <property type="match status" value="1"/>
</dbReference>
<accession>L8H522</accession>
<gene>
    <name evidence="8" type="ORF">ACA1_270200</name>
</gene>
<feature type="region of interest" description="Disordered" evidence="6">
    <location>
        <begin position="1"/>
        <end position="43"/>
    </location>
</feature>
<dbReference type="GO" id="GO:0008270">
    <property type="term" value="F:zinc ion binding"/>
    <property type="evidence" value="ECO:0007669"/>
    <property type="project" value="UniProtKB-KW"/>
</dbReference>
<dbReference type="FunFam" id="3.40.50.2000:FF:000009">
    <property type="entry name" value="Sterol 3-beta-glucosyltransferase UGT80A2"/>
    <property type="match status" value="1"/>
</dbReference>
<evidence type="ECO:0000313" key="9">
    <source>
        <dbReference type="Proteomes" id="UP000011083"/>
    </source>
</evidence>
<dbReference type="GeneID" id="14920333"/>
<dbReference type="InterPro" id="IPR013083">
    <property type="entry name" value="Znf_RING/FYVE/PHD"/>
</dbReference>
<dbReference type="CDD" id="cd03784">
    <property type="entry name" value="GT1_Gtf-like"/>
    <property type="match status" value="1"/>
</dbReference>
<dbReference type="RefSeq" id="XP_004341632.1">
    <property type="nucleotide sequence ID" value="XM_004341584.1"/>
</dbReference>
<dbReference type="OMA" id="GFPLFND"/>
<dbReference type="GO" id="GO:0016906">
    <property type="term" value="F:sterol 3-beta-glucosyltransferase activity"/>
    <property type="evidence" value="ECO:0007669"/>
    <property type="project" value="UniProtKB-ARBA"/>
</dbReference>
<sequence length="567" mass="62520">MEVPIEERDTKGKEKVVLGSYGDNPWGEDEAEQREDAGISASGDGSEKRFLIVTIGTRGDLQPYVALTKAMQSAGWVVGFVASEAFAEFVAEHTHQVEFFPLLGNPAAIVNSPQFVKAFYEGGMQEQMNVMLEETKEWTEPNYHRVWEAAKQFRPDLILTGITTLSEVLAVGQKLRVPVVAACTLPIYPTSEWAPVTAVAKPLPLGFLNSFAQWATFKLLWSFLSGNINKFRASLGLAKQESYVVDAAPQLCLYSEQVVPYPHDWPVDLIEVTGYWDLNKSANTSLRWYRGRPPLRQTNSVELESFLDEGDAPVYMGFGSMPLKNATELALDFCEVLKKLNRRGVVQLGWSQEKAKVAQALAGQTHVRLLPDLPHEWLFPRCSIIIHHGGAGTTAAALRAGVPSVVFPVLMDQPFWASRVAALGAGPQLAIPLKKLTRDNLESQILAASGEEMALRAQAVAASLRKDPDGVAAAVKWLEKYAASPQHPRNHGSRQPTTDDGLVAWLPDDSVQECMECKTGFSFLNRRHHCRVCGGIFCGQCVIKQTRVLNHSRAQALPVCRLCRTNA</sequence>
<protein>
    <submittedName>
        <fullName evidence="8">FYVE zinc finger domain containing protein</fullName>
    </submittedName>
</protein>
<dbReference type="InterPro" id="IPR000306">
    <property type="entry name" value="Znf_FYVE"/>
</dbReference>
<evidence type="ECO:0000256" key="5">
    <source>
        <dbReference type="PROSITE-ProRule" id="PRU00091"/>
    </source>
</evidence>
<dbReference type="InterPro" id="IPR004276">
    <property type="entry name" value="GlycoTrans_28_N"/>
</dbReference>
<dbReference type="VEuPathDB" id="AmoebaDB:ACA1_270200"/>
<name>L8H522_ACACF</name>
<organism evidence="8 9">
    <name type="scientific">Acanthamoeba castellanii (strain ATCC 30010 / Neff)</name>
    <dbReference type="NCBI Taxonomy" id="1257118"/>
    <lineage>
        <taxon>Eukaryota</taxon>
        <taxon>Amoebozoa</taxon>
        <taxon>Discosea</taxon>
        <taxon>Longamoebia</taxon>
        <taxon>Centramoebida</taxon>
        <taxon>Acanthamoebidae</taxon>
        <taxon>Acanthamoeba</taxon>
    </lineage>
</organism>
<keyword evidence="4" id="KW-0862">Zinc</keyword>
<evidence type="ECO:0000256" key="4">
    <source>
        <dbReference type="ARBA" id="ARBA00022833"/>
    </source>
</evidence>
<evidence type="ECO:0000313" key="8">
    <source>
        <dbReference type="EMBL" id="ELR19546.1"/>
    </source>
</evidence>
<reference evidence="8 9" key="1">
    <citation type="journal article" date="2013" name="Genome Biol.">
        <title>Genome of Acanthamoeba castellanii highlights extensive lateral gene transfer and early evolution of tyrosine kinase signaling.</title>
        <authorList>
            <person name="Clarke M."/>
            <person name="Lohan A.J."/>
            <person name="Liu B."/>
            <person name="Lagkouvardos I."/>
            <person name="Roy S."/>
            <person name="Zafar N."/>
            <person name="Bertelli C."/>
            <person name="Schilde C."/>
            <person name="Kianianmomeni A."/>
            <person name="Burglin T.R."/>
            <person name="Frech C."/>
            <person name="Turcotte B."/>
            <person name="Kopec K.O."/>
            <person name="Synnott J.M."/>
            <person name="Choo C."/>
            <person name="Paponov I."/>
            <person name="Finkler A."/>
            <person name="Soon Heng Tan C."/>
            <person name="Hutchins A.P."/>
            <person name="Weinmeier T."/>
            <person name="Rattei T."/>
            <person name="Chu J.S."/>
            <person name="Gimenez G."/>
            <person name="Irimia M."/>
            <person name="Rigden D.J."/>
            <person name="Fitzpatrick D.A."/>
            <person name="Lorenzo-Morales J."/>
            <person name="Bateman A."/>
            <person name="Chiu C.H."/>
            <person name="Tang P."/>
            <person name="Hegemann P."/>
            <person name="Fromm H."/>
            <person name="Raoult D."/>
            <person name="Greub G."/>
            <person name="Miranda-Saavedra D."/>
            <person name="Chen N."/>
            <person name="Nash P."/>
            <person name="Ginger M.L."/>
            <person name="Horn M."/>
            <person name="Schaap P."/>
            <person name="Caler L."/>
            <person name="Loftus B."/>
        </authorList>
    </citation>
    <scope>NUCLEOTIDE SEQUENCE [LARGE SCALE GENOMIC DNA]</scope>
    <source>
        <strain evidence="8 9">Neff</strain>
    </source>
</reference>
<dbReference type="InterPro" id="IPR011011">
    <property type="entry name" value="Znf_FYVE_PHD"/>
</dbReference>
<dbReference type="KEGG" id="acan:ACA1_270200"/>
<dbReference type="EMBL" id="KB007933">
    <property type="protein sequence ID" value="ELR19546.1"/>
    <property type="molecule type" value="Genomic_DNA"/>
</dbReference>
<dbReference type="PANTHER" id="PTHR48050">
    <property type="entry name" value="STEROL 3-BETA-GLUCOSYLTRANSFERASE"/>
    <property type="match status" value="1"/>
</dbReference>
<dbReference type="AlphaFoldDB" id="L8H522"/>
<evidence type="ECO:0000256" key="6">
    <source>
        <dbReference type="SAM" id="MobiDB-lite"/>
    </source>
</evidence>
<dbReference type="Pfam" id="PF01363">
    <property type="entry name" value="FYVE"/>
    <property type="match status" value="1"/>
</dbReference>
<dbReference type="InterPro" id="IPR002213">
    <property type="entry name" value="UDP_glucos_trans"/>
</dbReference>
<feature type="domain" description="FYVE-type" evidence="7">
    <location>
        <begin position="508"/>
        <end position="567"/>
    </location>
</feature>
<dbReference type="SMART" id="SM00064">
    <property type="entry name" value="FYVE"/>
    <property type="match status" value="1"/>
</dbReference>
<keyword evidence="3 5" id="KW-0863">Zinc-finger</keyword>
<keyword evidence="2" id="KW-0479">Metal-binding</keyword>
<dbReference type="Gene3D" id="3.40.50.2000">
    <property type="entry name" value="Glycogen Phosphorylase B"/>
    <property type="match status" value="2"/>
</dbReference>
<evidence type="ECO:0000256" key="2">
    <source>
        <dbReference type="ARBA" id="ARBA00022723"/>
    </source>
</evidence>
<proteinExistence type="predicted"/>
<evidence type="ECO:0000256" key="3">
    <source>
        <dbReference type="ARBA" id="ARBA00022771"/>
    </source>
</evidence>
<dbReference type="PROSITE" id="PS50178">
    <property type="entry name" value="ZF_FYVE"/>
    <property type="match status" value="1"/>
</dbReference>
<dbReference type="SUPFAM" id="SSF57903">
    <property type="entry name" value="FYVE/PHD zinc finger"/>
    <property type="match status" value="1"/>
</dbReference>